<dbReference type="Proteomes" id="UP000245768">
    <property type="component" value="Unassembled WGS sequence"/>
</dbReference>
<feature type="region of interest" description="Disordered" evidence="5">
    <location>
        <begin position="262"/>
        <end position="288"/>
    </location>
</feature>
<dbReference type="InterPro" id="IPR050987">
    <property type="entry name" value="AtrR-like"/>
</dbReference>
<name>A0A316YTJ5_9BASI</name>
<evidence type="ECO:0000256" key="5">
    <source>
        <dbReference type="SAM" id="MobiDB-lite"/>
    </source>
</evidence>
<gene>
    <name evidence="7" type="ORF">FA10DRAFT_263385</name>
</gene>
<feature type="region of interest" description="Disordered" evidence="5">
    <location>
        <begin position="97"/>
        <end position="147"/>
    </location>
</feature>
<dbReference type="PROSITE" id="PS50048">
    <property type="entry name" value="ZN2_CY6_FUNGAL_2"/>
    <property type="match status" value="1"/>
</dbReference>
<dbReference type="CDD" id="cd12148">
    <property type="entry name" value="fungal_TF_MHR"/>
    <property type="match status" value="1"/>
</dbReference>
<evidence type="ECO:0000313" key="7">
    <source>
        <dbReference type="EMBL" id="PWN92609.1"/>
    </source>
</evidence>
<protein>
    <recommendedName>
        <fullName evidence="6">Zn(2)-C6 fungal-type domain-containing protein</fullName>
    </recommendedName>
</protein>
<dbReference type="Gene3D" id="4.10.240.10">
    <property type="entry name" value="Zn(2)-C6 fungal-type DNA-binding domain"/>
    <property type="match status" value="1"/>
</dbReference>
<dbReference type="PROSITE" id="PS00463">
    <property type="entry name" value="ZN2_CY6_FUNGAL_1"/>
    <property type="match status" value="1"/>
</dbReference>
<feature type="compositionally biased region" description="Polar residues" evidence="5">
    <location>
        <begin position="262"/>
        <end position="273"/>
    </location>
</feature>
<dbReference type="InterPro" id="IPR001138">
    <property type="entry name" value="Zn2Cys6_DnaBD"/>
</dbReference>
<dbReference type="GO" id="GO:0005634">
    <property type="term" value="C:nucleus"/>
    <property type="evidence" value="ECO:0007669"/>
    <property type="project" value="UniProtKB-SubCell"/>
</dbReference>
<dbReference type="Pfam" id="PF00172">
    <property type="entry name" value="Zn_clus"/>
    <property type="match status" value="1"/>
</dbReference>
<feature type="region of interest" description="Disordered" evidence="5">
    <location>
        <begin position="1"/>
        <end position="27"/>
    </location>
</feature>
<feature type="domain" description="Zn(2)-C6 fungal-type" evidence="6">
    <location>
        <begin position="32"/>
        <end position="62"/>
    </location>
</feature>
<dbReference type="AlphaFoldDB" id="A0A316YTJ5"/>
<feature type="compositionally biased region" description="Polar residues" evidence="5">
    <location>
        <begin position="1"/>
        <end position="20"/>
    </location>
</feature>
<evidence type="ECO:0000256" key="4">
    <source>
        <dbReference type="ARBA" id="ARBA00023242"/>
    </source>
</evidence>
<dbReference type="RefSeq" id="XP_025379807.1">
    <property type="nucleotide sequence ID" value="XM_025520202.1"/>
</dbReference>
<proteinExistence type="predicted"/>
<keyword evidence="4" id="KW-0539">Nucleus</keyword>
<dbReference type="GO" id="GO:0000981">
    <property type="term" value="F:DNA-binding transcription factor activity, RNA polymerase II-specific"/>
    <property type="evidence" value="ECO:0007669"/>
    <property type="project" value="InterPro"/>
</dbReference>
<evidence type="ECO:0000256" key="1">
    <source>
        <dbReference type="ARBA" id="ARBA00004123"/>
    </source>
</evidence>
<dbReference type="OrthoDB" id="39175at2759"/>
<reference evidence="7 8" key="1">
    <citation type="journal article" date="2018" name="Mol. Biol. Evol.">
        <title>Broad Genomic Sampling Reveals a Smut Pathogenic Ancestry of the Fungal Clade Ustilaginomycotina.</title>
        <authorList>
            <person name="Kijpornyongpan T."/>
            <person name="Mondo S.J."/>
            <person name="Barry K."/>
            <person name="Sandor L."/>
            <person name="Lee J."/>
            <person name="Lipzen A."/>
            <person name="Pangilinan J."/>
            <person name="LaButti K."/>
            <person name="Hainaut M."/>
            <person name="Henrissat B."/>
            <person name="Grigoriev I.V."/>
            <person name="Spatafora J.W."/>
            <person name="Aime M.C."/>
        </authorList>
    </citation>
    <scope>NUCLEOTIDE SEQUENCE [LARGE SCALE GENOMIC DNA]</scope>
    <source>
        <strain evidence="7 8">MCA 4198</strain>
    </source>
</reference>
<dbReference type="PANTHER" id="PTHR46910">
    <property type="entry name" value="TRANSCRIPTION FACTOR PDR1"/>
    <property type="match status" value="1"/>
</dbReference>
<comment type="subcellular location">
    <subcellularLocation>
        <location evidence="1">Nucleus</location>
    </subcellularLocation>
</comment>
<dbReference type="GeneID" id="37042118"/>
<dbReference type="GO" id="GO:0008270">
    <property type="term" value="F:zinc ion binding"/>
    <property type="evidence" value="ECO:0007669"/>
    <property type="project" value="InterPro"/>
</dbReference>
<organism evidence="7 8">
    <name type="scientific">Acaromyces ingoldii</name>
    <dbReference type="NCBI Taxonomy" id="215250"/>
    <lineage>
        <taxon>Eukaryota</taxon>
        <taxon>Fungi</taxon>
        <taxon>Dikarya</taxon>
        <taxon>Basidiomycota</taxon>
        <taxon>Ustilaginomycotina</taxon>
        <taxon>Exobasidiomycetes</taxon>
        <taxon>Exobasidiales</taxon>
        <taxon>Cryptobasidiaceae</taxon>
        <taxon>Acaromyces</taxon>
    </lineage>
</organism>
<evidence type="ECO:0000259" key="6">
    <source>
        <dbReference type="PROSITE" id="PS50048"/>
    </source>
</evidence>
<evidence type="ECO:0000256" key="3">
    <source>
        <dbReference type="ARBA" id="ARBA00023125"/>
    </source>
</evidence>
<dbReference type="InParanoid" id="A0A316YTJ5"/>
<keyword evidence="3" id="KW-0238">DNA-binding</keyword>
<dbReference type="GO" id="GO:0003677">
    <property type="term" value="F:DNA binding"/>
    <property type="evidence" value="ECO:0007669"/>
    <property type="project" value="UniProtKB-KW"/>
</dbReference>
<dbReference type="EMBL" id="KZ819634">
    <property type="protein sequence ID" value="PWN92609.1"/>
    <property type="molecule type" value="Genomic_DNA"/>
</dbReference>
<dbReference type="SUPFAM" id="SSF57701">
    <property type="entry name" value="Zn2/Cys6 DNA-binding domain"/>
    <property type="match status" value="1"/>
</dbReference>
<sequence>MAASSVQQTADVVSGSSNGATPGARKPRTARACNCCRQRRAKCDGKFPLCARCDRLKIRCRWPDEYAQLQEEEQRRRQEDADRIRWLESGLSHLLEQISPTTSYPASTLAAGRGDNQDDQGGPRPRQRRRLSPATAQEGNDQRGTRSDAVPAYSALMDGQDSSSASQVGQGNGSLRFEGVLSRAFASGASRALFGPVTTSQQDAQGNSNAYRIQQITIAKVHEDLFGDRNAEESCDIMSTRRPPPTVPRAFEAALATNLRSYQGRQTSSSTDASSRREASVEGSPLCDQFEPGSMMPLVIAFSHEMAFLPLVEPDELCHWIDAVFEIEETLGQSAVTHLLSQGGQAEEKLGHIVFMVYFAMAVANALLDEELSSSFERQLGDLRRAMLPREAISDGPLSLATLQRMLLASLYSLLSPPGTADEDPLHLIEEALTVARRLGIDREATCRQSASPDMARRMFWAVYALERRMTLNLGLASDAVDVRLASSALFEDPLPALPYRGRSAGLHLALPADLPDGQWRGGEEEADLPDGQWRGGEEEVDRPFVAAAMSNAASSPGTFTAREWLPDSEHVRRNLGWDRDLCPAMIHLRAWLTQAQEAAQASYASPLAARSRFDDLRCRLDLWRVELRTQTWRLTPRQQVMVELEYLEHILYVCTIAAAIPDAAGSSTTLLLHFSSATIRMVGRLRLQSASLNAIMVRQTGKAVCLLVWAHRQLCTSSAAAPSMTWIAVISDLECARRTFGAAEGSNAPVGKTWAAVVDQIVRIVVDGVPQRHAKYCKRALIAARGARPEMEPESLT</sequence>
<dbReference type="SMART" id="SM00066">
    <property type="entry name" value="GAL4"/>
    <property type="match status" value="1"/>
</dbReference>
<dbReference type="CDD" id="cd00067">
    <property type="entry name" value="GAL4"/>
    <property type="match status" value="1"/>
</dbReference>
<keyword evidence="8" id="KW-1185">Reference proteome</keyword>
<dbReference type="InterPro" id="IPR036864">
    <property type="entry name" value="Zn2-C6_fun-type_DNA-bd_sf"/>
</dbReference>
<keyword evidence="2" id="KW-0479">Metal-binding</keyword>
<dbReference type="PANTHER" id="PTHR46910:SF3">
    <property type="entry name" value="HALOTOLERANCE PROTEIN 9-RELATED"/>
    <property type="match status" value="1"/>
</dbReference>
<evidence type="ECO:0000256" key="2">
    <source>
        <dbReference type="ARBA" id="ARBA00022723"/>
    </source>
</evidence>
<accession>A0A316YTJ5</accession>
<evidence type="ECO:0000313" key="8">
    <source>
        <dbReference type="Proteomes" id="UP000245768"/>
    </source>
</evidence>